<comment type="caution">
    <text evidence="2">The sequence shown here is derived from an EMBL/GenBank/DDBJ whole genome shotgun (WGS) entry which is preliminary data.</text>
</comment>
<dbReference type="Proteomes" id="UP001275440">
    <property type="component" value="Unassembled WGS sequence"/>
</dbReference>
<gene>
    <name evidence="2" type="ORF">F8M49_06120</name>
</gene>
<protein>
    <submittedName>
        <fullName evidence="2">DUF2236 domain-containing protein</fullName>
    </submittedName>
</protein>
<organism evidence="2 3">
    <name type="scientific">Rhodococcus zopfii</name>
    <dbReference type="NCBI Taxonomy" id="43772"/>
    <lineage>
        <taxon>Bacteria</taxon>
        <taxon>Bacillati</taxon>
        <taxon>Actinomycetota</taxon>
        <taxon>Actinomycetes</taxon>
        <taxon>Mycobacteriales</taxon>
        <taxon>Nocardiaceae</taxon>
        <taxon>Rhodococcus</taxon>
    </lineage>
</organism>
<keyword evidence="3" id="KW-1185">Reference proteome</keyword>
<reference evidence="2 3" key="1">
    <citation type="submission" date="2019-10" db="EMBL/GenBank/DDBJ databases">
        <title>Draft Genome Assembly of Rhodococcus zopfii DSM44189.</title>
        <authorList>
            <person name="Sutton J.M."/>
            <person name="Akob D.M."/>
            <person name="Bushman T.J."/>
        </authorList>
    </citation>
    <scope>NUCLEOTIDE SEQUENCE [LARGE SCALE GENOMIC DNA]</scope>
    <source>
        <strain evidence="2 3">DSM 44189</strain>
    </source>
</reference>
<evidence type="ECO:0000259" key="1">
    <source>
        <dbReference type="Pfam" id="PF09995"/>
    </source>
</evidence>
<dbReference type="PANTHER" id="PTHR37539">
    <property type="entry name" value="SECRETED PROTEIN-RELATED"/>
    <property type="match status" value="1"/>
</dbReference>
<evidence type="ECO:0000313" key="2">
    <source>
        <dbReference type="EMBL" id="MDV2475106.1"/>
    </source>
</evidence>
<dbReference type="InterPro" id="IPR037473">
    <property type="entry name" value="Lcp-like"/>
</dbReference>
<dbReference type="InterPro" id="IPR018713">
    <property type="entry name" value="MPAB/Lcp_cat_dom"/>
</dbReference>
<accession>A0ABU3WM86</accession>
<feature type="domain" description="ER-bound oxygenase mpaB/mpaB'/Rubber oxygenase catalytic" evidence="1">
    <location>
        <begin position="107"/>
        <end position="344"/>
    </location>
</feature>
<sequence length="391" mass="43886">MRDRDRSARITAPLRPFAWPNPDADAEEADRLRRALLERDEPSAVLVRAMREDRTVTMAQFRQALHRGIDAVPDAPAPLRDYFTMLEDTPAWVDRDKIALGARTLRRVGTDAADVLAYGSLLGGYNNSGPLPILTGSGKLTGDRTLRRIAETGAWWYGCTEDGGLERFGDGFLLSVHVRLMHAFVNYHHEHETDWDTAERGLPINQFDQAGTLGLFSITFLLHTRVLGVRYTRREADAVLHLWCHVGWLMGVDDHWLPFDERKGLRMMYRIGSASPAADEHSLVLAKSLIDLPLDSGQTGFGPLRRRYEYERGLSLATTLLGPAAVRALKVPMRPPWYPAARIAVNVTKHHVIGRFPAGKRWLQRLGERRLVENRQRILGGEIASVAAIPA</sequence>
<dbReference type="Pfam" id="PF09995">
    <property type="entry name" value="MPAB_Lcp_cat"/>
    <property type="match status" value="1"/>
</dbReference>
<dbReference type="EMBL" id="WBMO01000001">
    <property type="protein sequence ID" value="MDV2475106.1"/>
    <property type="molecule type" value="Genomic_DNA"/>
</dbReference>
<name>A0ABU3WM86_9NOCA</name>
<proteinExistence type="predicted"/>
<evidence type="ECO:0000313" key="3">
    <source>
        <dbReference type="Proteomes" id="UP001275440"/>
    </source>
</evidence>
<dbReference type="PANTHER" id="PTHR37539:SF1">
    <property type="entry name" value="ER-BOUND OXYGENASE MPAB_MPAB'_RUBBER OXYGENASE CATALYTIC DOMAIN-CONTAINING PROTEIN"/>
    <property type="match status" value="1"/>
</dbReference>